<dbReference type="EMBL" id="CAIF01000224">
    <property type="protein sequence ID" value="CCH46050.1"/>
    <property type="molecule type" value="Genomic_DNA"/>
</dbReference>
<evidence type="ECO:0000313" key="5">
    <source>
        <dbReference type="EMBL" id="CCH46050.1"/>
    </source>
</evidence>
<dbReference type="Pfam" id="PF00172">
    <property type="entry name" value="Zn_clus"/>
    <property type="match status" value="1"/>
</dbReference>
<accession>K0KLB6</accession>
<keyword evidence="2" id="KW-0539">Nucleus</keyword>
<organism evidence="5 6">
    <name type="scientific">Wickerhamomyces ciferrii (strain ATCC 14091 / BCRC 22168 / CBS 111 / JCM 3599 / NBRC 0793 / NRRL Y-1031 F-60-10)</name>
    <name type="common">Yeast</name>
    <name type="synonym">Pichia ciferrii</name>
    <dbReference type="NCBI Taxonomy" id="1206466"/>
    <lineage>
        <taxon>Eukaryota</taxon>
        <taxon>Fungi</taxon>
        <taxon>Dikarya</taxon>
        <taxon>Ascomycota</taxon>
        <taxon>Saccharomycotina</taxon>
        <taxon>Saccharomycetes</taxon>
        <taxon>Phaffomycetales</taxon>
        <taxon>Wickerhamomycetaceae</taxon>
        <taxon>Wickerhamomyces</taxon>
    </lineage>
</organism>
<dbReference type="Gene3D" id="4.10.240.10">
    <property type="entry name" value="Zn(2)-C6 fungal-type DNA-binding domain"/>
    <property type="match status" value="1"/>
</dbReference>
<dbReference type="SMART" id="SM00066">
    <property type="entry name" value="GAL4"/>
    <property type="match status" value="1"/>
</dbReference>
<dbReference type="Proteomes" id="UP000009328">
    <property type="component" value="Unassembled WGS sequence"/>
</dbReference>
<feature type="compositionally biased region" description="Polar residues" evidence="3">
    <location>
        <begin position="1"/>
        <end position="12"/>
    </location>
</feature>
<dbReference type="PANTHER" id="PTHR37534:SF15">
    <property type="entry name" value="ZN(II)2CYS6 TRANSCRIPTION FACTOR (EUROFUNG)"/>
    <property type="match status" value="1"/>
</dbReference>
<evidence type="ECO:0000256" key="3">
    <source>
        <dbReference type="SAM" id="MobiDB-lite"/>
    </source>
</evidence>
<dbReference type="CDD" id="cd00067">
    <property type="entry name" value="GAL4"/>
    <property type="match status" value="1"/>
</dbReference>
<comment type="caution">
    <text evidence="5">The sequence shown here is derived from an EMBL/GenBank/DDBJ whole genome shotgun (WGS) entry which is preliminary data.</text>
</comment>
<dbReference type="GO" id="GO:0005634">
    <property type="term" value="C:nucleus"/>
    <property type="evidence" value="ECO:0007669"/>
    <property type="project" value="UniProtKB-SubCell"/>
</dbReference>
<feature type="compositionally biased region" description="Polar residues" evidence="3">
    <location>
        <begin position="140"/>
        <end position="150"/>
    </location>
</feature>
<dbReference type="InterPro" id="IPR001138">
    <property type="entry name" value="Zn2Cys6_DnaBD"/>
</dbReference>
<feature type="region of interest" description="Disordered" evidence="3">
    <location>
        <begin position="140"/>
        <end position="182"/>
    </location>
</feature>
<dbReference type="Pfam" id="PF11951">
    <property type="entry name" value="Fungal_trans_2"/>
    <property type="match status" value="1"/>
</dbReference>
<feature type="compositionally biased region" description="Low complexity" evidence="3">
    <location>
        <begin position="152"/>
        <end position="164"/>
    </location>
</feature>
<dbReference type="GO" id="GO:0000981">
    <property type="term" value="F:DNA-binding transcription factor activity, RNA polymerase II-specific"/>
    <property type="evidence" value="ECO:0007669"/>
    <property type="project" value="InterPro"/>
</dbReference>
<sequence>MLITTMASQQPVQPKKNSKSRNGCLTCKKKRLKCDETKPHCLNCTKKNISCGGYSTNFKWKSFEETTTSQKIKKQRKSSISDVNNTTGKPSKELSKSMERAMSEPNSNIFQSALQKASISIAGKTFQELARQNELMSMGMNPNLNSNIEDLSTGSSGPSSRRSSQPYPLIRTMSEGSKPKDLNHQDISLPKLELPGLQPGIQHQKIPILPKLMEYDLDPLTTNQNTSAIIDDDEELSLEEDPKNFKRASSVDSIFNSDSIESSLELFQFQNAFKQFHLDLPEKFLINTSPSNFNQEFNKISTAFHNFTSPIMTVKTFSENPWQTYIWPMALEHSVLFKAIAAMTMAHLGRTDPDLKQQSTVYMKQSINELAQGLTNNSISNDVALATCFTLSVTESWYTQITTGIAHLRGARSIIQKVFKEEDVTQLSPAFKWLCASFIYHDVLSKLVSSTLIDSNTYDEDSFFFKHLKTVKNPSARDFLLHPEDLESPSTSESIYFSMDDIDPLLGCARDLFFIIGRTATLITKFKTHKKTLEMVSNAVHYQNELLNWKPNMQNFSKNLASDPYCDSNSLISTAESYRYATLLYLHQAIPEIPSQSSKTLAKKILMLLASIPTNSRTGLIHIFPLLVASCEMDEPEDRLWIENRWSILSKMMLLGNLDRAHEIVKEVWKRKDERISIRSGSTTPKIEVGGNTSGGSGVNDWGIEKRIENLIGDDDDLEQKGINSRTHWSCIMKEWGWEVLLG</sequence>
<dbReference type="InterPro" id="IPR021858">
    <property type="entry name" value="Fun_TF"/>
</dbReference>
<evidence type="ECO:0000259" key="4">
    <source>
        <dbReference type="PROSITE" id="PS50048"/>
    </source>
</evidence>
<gene>
    <name evidence="5" type="ORF">BN7_5638</name>
</gene>
<dbReference type="eggNOG" id="ENOG502QPY2">
    <property type="taxonomic scope" value="Eukaryota"/>
</dbReference>
<dbReference type="SUPFAM" id="SSF57701">
    <property type="entry name" value="Zn2/Cys6 DNA-binding domain"/>
    <property type="match status" value="1"/>
</dbReference>
<comment type="subcellular location">
    <subcellularLocation>
        <location evidence="1">Nucleus</location>
    </subcellularLocation>
</comment>
<dbReference type="PANTHER" id="PTHR37534">
    <property type="entry name" value="TRANSCRIPTIONAL ACTIVATOR PROTEIN UGA3"/>
    <property type="match status" value="1"/>
</dbReference>
<proteinExistence type="predicted"/>
<dbReference type="GO" id="GO:0045944">
    <property type="term" value="P:positive regulation of transcription by RNA polymerase II"/>
    <property type="evidence" value="ECO:0007669"/>
    <property type="project" value="TreeGrafter"/>
</dbReference>
<dbReference type="PROSITE" id="PS50048">
    <property type="entry name" value="ZN2_CY6_FUNGAL_2"/>
    <property type="match status" value="1"/>
</dbReference>
<dbReference type="PROSITE" id="PS00463">
    <property type="entry name" value="ZN2_CY6_FUNGAL_1"/>
    <property type="match status" value="1"/>
</dbReference>
<dbReference type="InParanoid" id="K0KLB6"/>
<dbReference type="InterPro" id="IPR036864">
    <property type="entry name" value="Zn2-C6_fun-type_DNA-bd_sf"/>
</dbReference>
<feature type="domain" description="Zn(2)-C6 fungal-type" evidence="4">
    <location>
        <begin position="23"/>
        <end position="51"/>
    </location>
</feature>
<feature type="region of interest" description="Disordered" evidence="3">
    <location>
        <begin position="1"/>
        <end position="20"/>
    </location>
</feature>
<reference evidence="5 6" key="1">
    <citation type="journal article" date="2012" name="Eukaryot. Cell">
        <title>Draft genome sequence of Wickerhamomyces ciferrii NRRL Y-1031 F-60-10.</title>
        <authorList>
            <person name="Schneider J."/>
            <person name="Andrea H."/>
            <person name="Blom J."/>
            <person name="Jaenicke S."/>
            <person name="Ruckert C."/>
            <person name="Schorsch C."/>
            <person name="Szczepanowski R."/>
            <person name="Farwick M."/>
            <person name="Goesmann A."/>
            <person name="Puhler A."/>
            <person name="Schaffer S."/>
            <person name="Tauch A."/>
            <person name="Kohler T."/>
            <person name="Brinkrolf K."/>
        </authorList>
    </citation>
    <scope>NUCLEOTIDE SEQUENCE [LARGE SCALE GENOMIC DNA]</scope>
    <source>
        <strain evidence="6">ATCC 14091 / BCRC 22168 / CBS 111 / JCM 3599 / NBRC 0793 / NRRL Y-1031 F-60-10</strain>
    </source>
</reference>
<feature type="compositionally biased region" description="Basic and acidic residues" evidence="3">
    <location>
        <begin position="90"/>
        <end position="100"/>
    </location>
</feature>
<evidence type="ECO:0000256" key="2">
    <source>
        <dbReference type="ARBA" id="ARBA00023242"/>
    </source>
</evidence>
<evidence type="ECO:0000313" key="6">
    <source>
        <dbReference type="Proteomes" id="UP000009328"/>
    </source>
</evidence>
<evidence type="ECO:0000256" key="1">
    <source>
        <dbReference type="ARBA" id="ARBA00004123"/>
    </source>
</evidence>
<dbReference type="AlphaFoldDB" id="K0KLB6"/>
<dbReference type="GO" id="GO:0000976">
    <property type="term" value="F:transcription cis-regulatory region binding"/>
    <property type="evidence" value="ECO:0007669"/>
    <property type="project" value="TreeGrafter"/>
</dbReference>
<dbReference type="STRING" id="1206466.K0KLB6"/>
<protein>
    <submittedName>
        <fullName evidence="5">TY1 enhancer activator</fullName>
    </submittedName>
</protein>
<keyword evidence="6" id="KW-1185">Reference proteome</keyword>
<name>K0KLB6_WICCF</name>
<dbReference type="GO" id="GO:0008270">
    <property type="term" value="F:zinc ion binding"/>
    <property type="evidence" value="ECO:0007669"/>
    <property type="project" value="InterPro"/>
</dbReference>
<feature type="region of interest" description="Disordered" evidence="3">
    <location>
        <begin position="66"/>
        <end position="100"/>
    </location>
</feature>
<dbReference type="HOGENOM" id="CLU_011075_0_0_1"/>